<feature type="domain" description="Nuclease SbcCD subunit D C-terminal" evidence="9">
    <location>
        <begin position="279"/>
        <end position="335"/>
    </location>
</feature>
<dbReference type="PANTHER" id="PTHR30337">
    <property type="entry name" value="COMPONENT OF ATP-DEPENDENT DSDNA EXONUCLEASE"/>
    <property type="match status" value="1"/>
</dbReference>
<dbReference type="InterPro" id="IPR050535">
    <property type="entry name" value="DNA_Repair-Maintenance_Comp"/>
</dbReference>
<evidence type="ECO:0000259" key="9">
    <source>
        <dbReference type="Pfam" id="PF12320"/>
    </source>
</evidence>
<evidence type="ECO:0000256" key="3">
    <source>
        <dbReference type="ARBA" id="ARBA00013365"/>
    </source>
</evidence>
<comment type="subunit">
    <text evidence="2 7">Heterodimer of SbcC and SbcD.</text>
</comment>
<evidence type="ECO:0000256" key="5">
    <source>
        <dbReference type="ARBA" id="ARBA00022801"/>
    </source>
</evidence>
<dbReference type="Pfam" id="PF00149">
    <property type="entry name" value="Metallophos"/>
    <property type="match status" value="1"/>
</dbReference>
<sequence length="396" mass="43394">MRLLHTSDWHLGRSFHGVGMLDAQRDFVEQLLEVVRERSVDVVLIAGDVYDRALPGLDVVKLLDDALVRITDAGAKVVLTSGNHDSAIRLGFASRLLERGGVHLRTRVEDLDSPILFPLDGSEDTTARPDAPMLAVYGIPYLEPRLVAERLGTETANHFDVTEAAVQLIREDISRRRETGPVHSVVLAHTFASGGISSDSERDLSIGGLGAVPLDLFEGFGYTALGHLHGRQELAEHVRYSGSPLAYSFSEARHLKGAWLVDVGVGGVENVEEILWKAPRELAILRGKLTELLESEEYRWAESAYCQVTLTDAVRPAQAMEQLRTRFPDTLVLGFDPEDAAGRAKVSYSSRLADAEDDLGVCCGFLDHVRARPGDETELSALREALEAVRLEGAEL</sequence>
<dbReference type="Pfam" id="PF12320">
    <property type="entry name" value="SbcD_C"/>
    <property type="match status" value="1"/>
</dbReference>
<dbReference type="SUPFAM" id="SSF56300">
    <property type="entry name" value="Metallo-dependent phosphatases"/>
    <property type="match status" value="1"/>
</dbReference>
<organism evidence="10 11">
    <name type="scientific">Arthrobacter methylotrophus</name>
    <dbReference type="NCBI Taxonomy" id="121291"/>
    <lineage>
        <taxon>Bacteria</taxon>
        <taxon>Bacillati</taxon>
        <taxon>Actinomycetota</taxon>
        <taxon>Actinomycetes</taxon>
        <taxon>Micrococcales</taxon>
        <taxon>Micrococcaceae</taxon>
        <taxon>Arthrobacter</taxon>
    </lineage>
</organism>
<keyword evidence="4 7" id="KW-0540">Nuclease</keyword>
<dbReference type="InterPro" id="IPR004843">
    <property type="entry name" value="Calcineurin-like_PHP"/>
</dbReference>
<dbReference type="Proteomes" id="UP001589536">
    <property type="component" value="Unassembled WGS sequence"/>
</dbReference>
<feature type="domain" description="Calcineurin-like phosphoesterase" evidence="8">
    <location>
        <begin position="1"/>
        <end position="92"/>
    </location>
</feature>
<dbReference type="EMBL" id="JBHMBH010000027">
    <property type="protein sequence ID" value="MFB9714945.1"/>
    <property type="molecule type" value="Genomic_DNA"/>
</dbReference>
<evidence type="ECO:0000313" key="11">
    <source>
        <dbReference type="Proteomes" id="UP001589536"/>
    </source>
</evidence>
<dbReference type="RefSeq" id="WP_345039546.1">
    <property type="nucleotide sequence ID" value="NZ_BAABED010000001.1"/>
</dbReference>
<dbReference type="NCBIfam" id="TIGR00619">
    <property type="entry name" value="sbcd"/>
    <property type="match status" value="1"/>
</dbReference>
<keyword evidence="7" id="KW-0255">Endonuclease</keyword>
<evidence type="ECO:0000256" key="7">
    <source>
        <dbReference type="RuleBase" id="RU363069"/>
    </source>
</evidence>
<dbReference type="InterPro" id="IPR029052">
    <property type="entry name" value="Metallo-depent_PP-like"/>
</dbReference>
<dbReference type="Gene3D" id="3.60.21.10">
    <property type="match status" value="1"/>
</dbReference>
<gene>
    <name evidence="7" type="primary">sbcD</name>
    <name evidence="10" type="ORF">ACFFPI_12540</name>
</gene>
<dbReference type="CDD" id="cd00840">
    <property type="entry name" value="MPP_Mre11_N"/>
    <property type="match status" value="1"/>
</dbReference>
<name>A0ABV5UQZ8_9MICC</name>
<dbReference type="InterPro" id="IPR041796">
    <property type="entry name" value="Mre11_N"/>
</dbReference>
<evidence type="ECO:0000259" key="8">
    <source>
        <dbReference type="Pfam" id="PF00149"/>
    </source>
</evidence>
<evidence type="ECO:0000256" key="4">
    <source>
        <dbReference type="ARBA" id="ARBA00022722"/>
    </source>
</evidence>
<keyword evidence="11" id="KW-1185">Reference proteome</keyword>
<keyword evidence="7" id="KW-0235">DNA replication</keyword>
<keyword evidence="6 7" id="KW-0269">Exonuclease</keyword>
<dbReference type="GO" id="GO:0004527">
    <property type="term" value="F:exonuclease activity"/>
    <property type="evidence" value="ECO:0007669"/>
    <property type="project" value="UniProtKB-KW"/>
</dbReference>
<protein>
    <recommendedName>
        <fullName evidence="3 7">Nuclease SbcCD subunit D</fullName>
    </recommendedName>
</protein>
<comment type="caution">
    <text evidence="10">The sequence shown here is derived from an EMBL/GenBank/DDBJ whole genome shotgun (WGS) entry which is preliminary data.</text>
</comment>
<dbReference type="InterPro" id="IPR026843">
    <property type="entry name" value="SbcD_C"/>
</dbReference>
<accession>A0ABV5UQZ8</accession>
<comment type="function">
    <text evidence="7">SbcCD cleaves DNA hairpin structures. These structures can inhibit DNA replication and are intermediates in certain DNA recombination reactions. The complex acts as a 3'-&gt;5' double strand exonuclease that can open hairpins. It also has a 5' single-strand endonuclease activity.</text>
</comment>
<dbReference type="PANTHER" id="PTHR30337:SF0">
    <property type="entry name" value="NUCLEASE SBCCD SUBUNIT D"/>
    <property type="match status" value="1"/>
</dbReference>
<keyword evidence="7" id="KW-0233">DNA recombination</keyword>
<evidence type="ECO:0000313" key="10">
    <source>
        <dbReference type="EMBL" id="MFB9714945.1"/>
    </source>
</evidence>
<evidence type="ECO:0000256" key="6">
    <source>
        <dbReference type="ARBA" id="ARBA00022839"/>
    </source>
</evidence>
<comment type="similarity">
    <text evidence="1 7">Belongs to the SbcD family.</text>
</comment>
<proteinExistence type="inferred from homology"/>
<keyword evidence="5 7" id="KW-0378">Hydrolase</keyword>
<reference evidence="10 11" key="1">
    <citation type="submission" date="2024-09" db="EMBL/GenBank/DDBJ databases">
        <authorList>
            <person name="Sun Q."/>
            <person name="Mori K."/>
        </authorList>
    </citation>
    <scope>NUCLEOTIDE SEQUENCE [LARGE SCALE GENOMIC DNA]</scope>
    <source>
        <strain evidence="10 11">JCM 13519</strain>
    </source>
</reference>
<evidence type="ECO:0000256" key="1">
    <source>
        <dbReference type="ARBA" id="ARBA00010555"/>
    </source>
</evidence>
<evidence type="ECO:0000256" key="2">
    <source>
        <dbReference type="ARBA" id="ARBA00011322"/>
    </source>
</evidence>
<dbReference type="InterPro" id="IPR004593">
    <property type="entry name" value="SbcD"/>
</dbReference>